<keyword evidence="1" id="KW-0732">Signal</keyword>
<evidence type="ECO:0000313" key="2">
    <source>
        <dbReference type="EMBL" id="KDO64431.1"/>
    </source>
</evidence>
<sequence>MEGEGMKRMALILITMMIGVLVFGANFGDCAFGIQLNPCTLPQWIAECKKALQQKFLSATCATGSLPGK</sequence>
<evidence type="ECO:0008006" key="4">
    <source>
        <dbReference type="Google" id="ProtNLM"/>
    </source>
</evidence>
<name>A0A067FML0_CITSI</name>
<dbReference type="EMBL" id="KK784907">
    <property type="protein sequence ID" value="KDO64431.1"/>
    <property type="molecule type" value="Genomic_DNA"/>
</dbReference>
<feature type="signal peptide" evidence="1">
    <location>
        <begin position="1"/>
        <end position="24"/>
    </location>
</feature>
<accession>A0A067FML0</accession>
<reference evidence="2 3" key="1">
    <citation type="submission" date="2014-04" db="EMBL/GenBank/DDBJ databases">
        <authorList>
            <consortium name="International Citrus Genome Consortium"/>
            <person name="Gmitter F."/>
            <person name="Chen C."/>
            <person name="Farmerie W."/>
            <person name="Harkins T."/>
            <person name="Desany B."/>
            <person name="Mohiuddin M."/>
            <person name="Kodira C."/>
            <person name="Borodovsky M."/>
            <person name="Lomsadze A."/>
            <person name="Burns P."/>
            <person name="Jenkins J."/>
            <person name="Prochnik S."/>
            <person name="Shu S."/>
            <person name="Chapman J."/>
            <person name="Pitluck S."/>
            <person name="Schmutz J."/>
            <person name="Rokhsar D."/>
        </authorList>
    </citation>
    <scope>NUCLEOTIDE SEQUENCE</scope>
</reference>
<dbReference type="Proteomes" id="UP000027120">
    <property type="component" value="Unassembled WGS sequence"/>
</dbReference>
<proteinExistence type="predicted"/>
<feature type="non-terminal residue" evidence="2">
    <location>
        <position position="69"/>
    </location>
</feature>
<keyword evidence="3" id="KW-1185">Reference proteome</keyword>
<organism evidence="2 3">
    <name type="scientific">Citrus sinensis</name>
    <name type="common">Sweet orange</name>
    <name type="synonym">Citrus aurantium var. sinensis</name>
    <dbReference type="NCBI Taxonomy" id="2711"/>
    <lineage>
        <taxon>Eukaryota</taxon>
        <taxon>Viridiplantae</taxon>
        <taxon>Streptophyta</taxon>
        <taxon>Embryophyta</taxon>
        <taxon>Tracheophyta</taxon>
        <taxon>Spermatophyta</taxon>
        <taxon>Magnoliopsida</taxon>
        <taxon>eudicotyledons</taxon>
        <taxon>Gunneridae</taxon>
        <taxon>Pentapetalae</taxon>
        <taxon>rosids</taxon>
        <taxon>malvids</taxon>
        <taxon>Sapindales</taxon>
        <taxon>Rutaceae</taxon>
        <taxon>Aurantioideae</taxon>
        <taxon>Citrus</taxon>
    </lineage>
</organism>
<protein>
    <recommendedName>
        <fullName evidence="4">Bifunctional inhibitor/plant lipid transfer protein/seed storage helical domain-containing protein</fullName>
    </recommendedName>
</protein>
<feature type="chain" id="PRO_5001637273" description="Bifunctional inhibitor/plant lipid transfer protein/seed storage helical domain-containing protein" evidence="1">
    <location>
        <begin position="25"/>
        <end position="69"/>
    </location>
</feature>
<gene>
    <name evidence="2" type="ORF">CISIN_1g044667mg</name>
</gene>
<dbReference type="AlphaFoldDB" id="A0A067FML0"/>
<evidence type="ECO:0000256" key="1">
    <source>
        <dbReference type="SAM" id="SignalP"/>
    </source>
</evidence>
<evidence type="ECO:0000313" key="3">
    <source>
        <dbReference type="Proteomes" id="UP000027120"/>
    </source>
</evidence>